<evidence type="ECO:0000313" key="6">
    <source>
        <dbReference type="Proteomes" id="UP000550714"/>
    </source>
</evidence>
<name>A0A839RXJ7_9PSEU</name>
<evidence type="ECO:0000256" key="1">
    <source>
        <dbReference type="ARBA" id="ARBA00004496"/>
    </source>
</evidence>
<keyword evidence="4" id="KW-0143">Chaperone</keyword>
<dbReference type="InterPro" id="IPR025734">
    <property type="entry name" value="EspG"/>
</dbReference>
<evidence type="ECO:0000256" key="4">
    <source>
        <dbReference type="ARBA" id="ARBA00023186"/>
    </source>
</evidence>
<protein>
    <recommendedName>
        <fullName evidence="7">ESAT-6 protein secretion system EspG family protein</fullName>
    </recommendedName>
</protein>
<evidence type="ECO:0000256" key="2">
    <source>
        <dbReference type="ARBA" id="ARBA00006411"/>
    </source>
</evidence>
<proteinExistence type="inferred from homology"/>
<dbReference type="Proteomes" id="UP000550714">
    <property type="component" value="Unassembled WGS sequence"/>
</dbReference>
<comment type="subcellular location">
    <subcellularLocation>
        <location evidence="1">Cytoplasm</location>
    </subcellularLocation>
</comment>
<dbReference type="EMBL" id="JACHWU010000001">
    <property type="protein sequence ID" value="MBB3049872.1"/>
    <property type="molecule type" value="Genomic_DNA"/>
</dbReference>
<comment type="similarity">
    <text evidence="2">Belongs to the EspG family.</text>
</comment>
<keyword evidence="3" id="KW-0963">Cytoplasm</keyword>
<organism evidence="5 6">
    <name type="scientific">Prauserella isguenensis</name>
    <dbReference type="NCBI Taxonomy" id="1470180"/>
    <lineage>
        <taxon>Bacteria</taxon>
        <taxon>Bacillati</taxon>
        <taxon>Actinomycetota</taxon>
        <taxon>Actinomycetes</taxon>
        <taxon>Pseudonocardiales</taxon>
        <taxon>Pseudonocardiaceae</taxon>
        <taxon>Prauserella</taxon>
    </lineage>
</organism>
<comment type="caution">
    <text evidence="5">The sequence shown here is derived from an EMBL/GenBank/DDBJ whole genome shotgun (WGS) entry which is preliminary data.</text>
</comment>
<sequence length="256" mass="27320">MTTGHSVVLSTLEFDMLWEAERLPRRHPALDVPSAGVTHGERSDLIEQAWDSLARRRLATGHQATSDLVDMLNLFVRPAVAIDMWVWTDRQISGLAVSTGSQASMGVVDGDEVWLIPARDSSLPESAVAVAGETAAGIGWSATLPHDVLVDADREAGGDARALVGALADRGVALSEAQEVAAMLAGQTVRGQFGAQACARDGGVRRAPRVVSFFDSDKGRYLVQVAPGGDGRQWATVAPADNTLLARRVWELLEEM</sequence>
<evidence type="ECO:0000313" key="5">
    <source>
        <dbReference type="EMBL" id="MBB3049872.1"/>
    </source>
</evidence>
<dbReference type="Pfam" id="PF14011">
    <property type="entry name" value="ESX-1_EspG"/>
    <property type="match status" value="1"/>
</dbReference>
<evidence type="ECO:0008006" key="7">
    <source>
        <dbReference type="Google" id="ProtNLM"/>
    </source>
</evidence>
<keyword evidence="6" id="KW-1185">Reference proteome</keyword>
<reference evidence="5 6" key="1">
    <citation type="submission" date="2020-08" db="EMBL/GenBank/DDBJ databases">
        <title>Genomic Encyclopedia of Type Strains, Phase III (KMG-III): the genomes of soil and plant-associated and newly described type strains.</title>
        <authorList>
            <person name="Whitman W."/>
        </authorList>
    </citation>
    <scope>NUCLEOTIDE SEQUENCE [LARGE SCALE GENOMIC DNA]</scope>
    <source>
        <strain evidence="5 6">CECT 8577</strain>
    </source>
</reference>
<evidence type="ECO:0000256" key="3">
    <source>
        <dbReference type="ARBA" id="ARBA00022490"/>
    </source>
</evidence>
<dbReference type="AlphaFoldDB" id="A0A839RXJ7"/>
<gene>
    <name evidence="5" type="ORF">FHS23_000867</name>
</gene>
<accession>A0A839RXJ7</accession>
<dbReference type="RefSeq" id="WP_343053633.1">
    <property type="nucleotide sequence ID" value="NZ_JACHWU010000001.1"/>
</dbReference>